<proteinExistence type="predicted"/>
<evidence type="ECO:0000313" key="1">
    <source>
        <dbReference type="EMBL" id="DAD99854.1"/>
    </source>
</evidence>
<dbReference type="InterPro" id="IPR006517">
    <property type="entry name" value="Phage_terminase_lsu-like_C"/>
</dbReference>
<dbReference type="NCBIfam" id="TIGR01630">
    <property type="entry name" value="psiM2_ORF9"/>
    <property type="match status" value="1"/>
</dbReference>
<reference evidence="1" key="1">
    <citation type="journal article" date="2021" name="Proc. Natl. Acad. Sci. U.S.A.">
        <title>A Catalog of Tens of Thousands of Viruses from Human Metagenomes Reveals Hidden Associations with Chronic Diseases.</title>
        <authorList>
            <person name="Tisza M.J."/>
            <person name="Buck C.B."/>
        </authorList>
    </citation>
    <scope>NUCLEOTIDE SEQUENCE</scope>
    <source>
        <strain evidence="1">Ctwhn18</strain>
    </source>
</reference>
<organism evidence="1">
    <name type="scientific">Siphoviridae sp. ctwhn18</name>
    <dbReference type="NCBI Taxonomy" id="2825733"/>
    <lineage>
        <taxon>Viruses</taxon>
        <taxon>Duplodnaviria</taxon>
        <taxon>Heunggongvirae</taxon>
        <taxon>Uroviricota</taxon>
        <taxon>Caudoviricetes</taxon>
    </lineage>
</organism>
<sequence length="445" mass="50722">MARRRFFDYCHLKAPDFYMPGRAFIVELCDAFQDFIESDEEVMIINVPPRHGKSRTASCFVEWVLGKNKNAKIMTGSYNETLSTMFSKNVRNTIAEAKADKYKAVYSDVFPNTKIKRGDGAMNLWSLEGGYNNYLATSPTGTATGFGCSLMIVDDLIKNAEEANNENVKEKHWEWFTNTMLSRLEEGGKIIIIMTRWASDDLAGRALAHYKQQGTKVRHIKMKALVEPEKHVMLCPDILSYDSYIAKTKAMGIDIASANYQQEPIDLKGRLYTSFKTYTQIPPALEGIYSYTDTADEGSDFLCSIIFGVYQREAYILDIFYSKLSMEVTEKETAERHLRFAVNNAVIESNNGGSGFARNVRRISGEIGNNITNFSWFHQSKNKKARILSNSSWVQNHIYYPINWRDRYPEYYEAMTKYQREGKNAHDDAPDATTGVAETMYKLGG</sequence>
<dbReference type="EMBL" id="BK015295">
    <property type="protein sequence ID" value="DAD99854.1"/>
    <property type="molecule type" value="Genomic_DNA"/>
</dbReference>
<protein>
    <submittedName>
        <fullName evidence="1">Terminase</fullName>
    </submittedName>
</protein>
<dbReference type="Pfam" id="PF03237">
    <property type="entry name" value="Terminase_6N"/>
    <property type="match status" value="1"/>
</dbReference>
<name>A0A8S5NYG6_9CAUD</name>
<accession>A0A8S5NYG6</accession>